<dbReference type="NCBIfam" id="TIGR02595">
    <property type="entry name" value="PEP_CTERM"/>
    <property type="match status" value="1"/>
</dbReference>
<name>A0AA95NBQ4_9BURK</name>
<dbReference type="NCBIfam" id="NF038126">
    <property type="entry name" value="PEP_CTERM_FxDxF"/>
    <property type="match status" value="1"/>
</dbReference>
<organism evidence="3 4">
    <name type="scientific">Paucibacter sediminis</name>
    <dbReference type="NCBI Taxonomy" id="3019553"/>
    <lineage>
        <taxon>Bacteria</taxon>
        <taxon>Pseudomonadati</taxon>
        <taxon>Pseudomonadota</taxon>
        <taxon>Betaproteobacteria</taxon>
        <taxon>Burkholderiales</taxon>
        <taxon>Sphaerotilaceae</taxon>
        <taxon>Roseateles</taxon>
    </lineage>
</organism>
<dbReference type="Proteomes" id="UP001177769">
    <property type="component" value="Chromosome"/>
</dbReference>
<feature type="signal peptide" evidence="1">
    <location>
        <begin position="1"/>
        <end position="21"/>
    </location>
</feature>
<dbReference type="RefSeq" id="WP_285231878.1">
    <property type="nucleotide sequence ID" value="NZ_CP116346.1"/>
</dbReference>
<accession>A0AA95NBQ4</accession>
<dbReference type="InterPro" id="IPR013424">
    <property type="entry name" value="Ice-binding_C"/>
</dbReference>
<keyword evidence="4" id="KW-1185">Reference proteome</keyword>
<feature type="chain" id="PRO_5041718062" evidence="1">
    <location>
        <begin position="22"/>
        <end position="167"/>
    </location>
</feature>
<feature type="domain" description="Ice-binding protein C-terminal" evidence="2">
    <location>
        <begin position="140"/>
        <end position="164"/>
    </location>
</feature>
<evidence type="ECO:0000313" key="4">
    <source>
        <dbReference type="Proteomes" id="UP001177769"/>
    </source>
</evidence>
<dbReference type="EMBL" id="CP116346">
    <property type="protein sequence ID" value="WIT10798.1"/>
    <property type="molecule type" value="Genomic_DNA"/>
</dbReference>
<sequence>MKLKPLVAAAALALSSVSSFAVGSLDPISPSASFSNTVTGSFSDTWTFNLGTASIVAASITNVAITFGSSTFGEIANFSALLNGVPLLLGGSSQSSNGVTVATQILAGSTTLPAGFYQLKVSGTAVGATASYGGNIVATPVPEPETYAMLLAGLGVVGFLARRRQNV</sequence>
<proteinExistence type="predicted"/>
<evidence type="ECO:0000313" key="3">
    <source>
        <dbReference type="EMBL" id="WIT10798.1"/>
    </source>
</evidence>
<keyword evidence="1" id="KW-0732">Signal</keyword>
<dbReference type="Pfam" id="PF07589">
    <property type="entry name" value="PEP-CTERM"/>
    <property type="match status" value="1"/>
</dbReference>
<dbReference type="AlphaFoldDB" id="A0AA95NBQ4"/>
<evidence type="ECO:0000259" key="2">
    <source>
        <dbReference type="Pfam" id="PF07589"/>
    </source>
</evidence>
<evidence type="ECO:0000256" key="1">
    <source>
        <dbReference type="SAM" id="SignalP"/>
    </source>
</evidence>
<dbReference type="KEGG" id="pais:PFX98_18025"/>
<protein>
    <submittedName>
        <fullName evidence="3">FxDxF family PEP-CTERM protein</fullName>
    </submittedName>
</protein>
<gene>
    <name evidence="3" type="ORF">PFX98_18025</name>
</gene>
<reference evidence="3" key="1">
    <citation type="submission" date="2023-01" db="EMBL/GenBank/DDBJ databases">
        <title>Whole genome sequence of Paucibacter sp. S2-9 isolated from pond sediment.</title>
        <authorList>
            <person name="Jung J.Y."/>
        </authorList>
    </citation>
    <scope>NUCLEOTIDE SEQUENCE</scope>
    <source>
        <strain evidence="3">S2-9</strain>
    </source>
</reference>